<sequence length="125" mass="13536">HFIDKLIAKTNYSIMVGTSSWKQQFVDALTVGTDDEDMPDGPPIQPTIVQKLIHYITLPWKLIFALIPPTDYAHGWICFIFAIIAIGLLTAIIGDIASHLGCTIGLKDTVTAISLVAMGTSLPGK</sequence>
<dbReference type="Proteomes" id="UP000887576">
    <property type="component" value="Unplaced"/>
</dbReference>
<name>A0AC34RD67_9BILA</name>
<evidence type="ECO:0000313" key="2">
    <source>
        <dbReference type="WBParaSite" id="JU765_v2.g5795.t1"/>
    </source>
</evidence>
<reference evidence="2" key="1">
    <citation type="submission" date="2022-11" db="UniProtKB">
        <authorList>
            <consortium name="WormBaseParasite"/>
        </authorList>
    </citation>
    <scope>IDENTIFICATION</scope>
</reference>
<evidence type="ECO:0000313" key="1">
    <source>
        <dbReference type="Proteomes" id="UP000887576"/>
    </source>
</evidence>
<organism evidence="1 2">
    <name type="scientific">Panagrolaimus sp. JU765</name>
    <dbReference type="NCBI Taxonomy" id="591449"/>
    <lineage>
        <taxon>Eukaryota</taxon>
        <taxon>Metazoa</taxon>
        <taxon>Ecdysozoa</taxon>
        <taxon>Nematoda</taxon>
        <taxon>Chromadorea</taxon>
        <taxon>Rhabditida</taxon>
        <taxon>Tylenchina</taxon>
        <taxon>Panagrolaimomorpha</taxon>
        <taxon>Panagrolaimoidea</taxon>
        <taxon>Panagrolaimidae</taxon>
        <taxon>Panagrolaimus</taxon>
    </lineage>
</organism>
<protein>
    <submittedName>
        <fullName evidence="2">Sodium/calcium exchanger membrane region domain-containing protein</fullName>
    </submittedName>
</protein>
<accession>A0AC34RD67</accession>
<dbReference type="WBParaSite" id="JU765_v2.g5795.t1">
    <property type="protein sequence ID" value="JU765_v2.g5795.t1"/>
    <property type="gene ID" value="JU765_v2.g5795"/>
</dbReference>
<proteinExistence type="predicted"/>